<keyword evidence="2" id="KW-1185">Reference proteome</keyword>
<protein>
    <submittedName>
        <fullName evidence="1">Unnamed protein product</fullName>
    </submittedName>
</protein>
<proteinExistence type="predicted"/>
<evidence type="ECO:0000313" key="2">
    <source>
        <dbReference type="Proteomes" id="UP001165064"/>
    </source>
</evidence>
<comment type="caution">
    <text evidence="1">The sequence shown here is derived from an EMBL/GenBank/DDBJ whole genome shotgun (WGS) entry which is preliminary data.</text>
</comment>
<reference evidence="1" key="1">
    <citation type="submission" date="2023-04" db="EMBL/GenBank/DDBJ databases">
        <title>Ambrosiozyma monospora NBRC 10751.</title>
        <authorList>
            <person name="Ichikawa N."/>
            <person name="Sato H."/>
            <person name="Tonouchi N."/>
        </authorList>
    </citation>
    <scope>NUCLEOTIDE SEQUENCE</scope>
    <source>
        <strain evidence="1">NBRC 10751</strain>
    </source>
</reference>
<sequence length="143" mass="14847">MGSSQDVLIEGTSSTLPKSQQVQKPKSSPKPKQQKPLQKKATTPQVTEGSSSANTSVPITNSISIDSINSNTSSIADEPSQLVIPESAYQREATTSPSPEPLSRTTSRAGNSGGRSGGGASRKKKSGKKSGGKKKGKKSKTTF</sequence>
<gene>
    <name evidence="1" type="ORF">Amon02_000146700</name>
</gene>
<accession>A0ACB5SUR0</accession>
<name>A0ACB5SUR0_AMBMO</name>
<organism evidence="1 2">
    <name type="scientific">Ambrosiozyma monospora</name>
    <name type="common">Yeast</name>
    <name type="synonym">Endomycopsis monosporus</name>
    <dbReference type="NCBI Taxonomy" id="43982"/>
    <lineage>
        <taxon>Eukaryota</taxon>
        <taxon>Fungi</taxon>
        <taxon>Dikarya</taxon>
        <taxon>Ascomycota</taxon>
        <taxon>Saccharomycotina</taxon>
        <taxon>Pichiomycetes</taxon>
        <taxon>Pichiales</taxon>
        <taxon>Pichiaceae</taxon>
        <taxon>Ambrosiozyma</taxon>
    </lineage>
</organism>
<evidence type="ECO:0000313" key="1">
    <source>
        <dbReference type="EMBL" id="GME73593.1"/>
    </source>
</evidence>
<dbReference type="EMBL" id="BSXS01000709">
    <property type="protein sequence ID" value="GME73593.1"/>
    <property type="molecule type" value="Genomic_DNA"/>
</dbReference>
<dbReference type="Proteomes" id="UP001165064">
    <property type="component" value="Unassembled WGS sequence"/>
</dbReference>